<dbReference type="GO" id="GO:0005506">
    <property type="term" value="F:iron ion binding"/>
    <property type="evidence" value="ECO:0007669"/>
    <property type="project" value="InterPro"/>
</dbReference>
<protein>
    <recommendedName>
        <fullName evidence="3">Cytochrome C</fullName>
    </recommendedName>
</protein>
<name>A0A517RH43_9PLAN</name>
<evidence type="ECO:0000313" key="1">
    <source>
        <dbReference type="EMBL" id="QDT43201.1"/>
    </source>
</evidence>
<evidence type="ECO:0008006" key="3">
    <source>
        <dbReference type="Google" id="ProtNLM"/>
    </source>
</evidence>
<keyword evidence="2" id="KW-1185">Reference proteome</keyword>
<dbReference type="AlphaFoldDB" id="A0A517RH43"/>
<dbReference type="OrthoDB" id="283232at2"/>
<dbReference type="Proteomes" id="UP000317171">
    <property type="component" value="Chromosome"/>
</dbReference>
<gene>
    <name evidence="1" type="ORF">Pan241w_33010</name>
</gene>
<proteinExistence type="predicted"/>
<dbReference type="GO" id="GO:0022900">
    <property type="term" value="P:electron transport chain"/>
    <property type="evidence" value="ECO:0007669"/>
    <property type="project" value="InterPro"/>
</dbReference>
<dbReference type="Gene3D" id="1.20.120.10">
    <property type="entry name" value="Cytochrome c/b562"/>
    <property type="match status" value="1"/>
</dbReference>
<dbReference type="SUPFAM" id="SSF47175">
    <property type="entry name" value="Cytochromes"/>
    <property type="match status" value="1"/>
</dbReference>
<organism evidence="1 2">
    <name type="scientific">Gimesia alba</name>
    <dbReference type="NCBI Taxonomy" id="2527973"/>
    <lineage>
        <taxon>Bacteria</taxon>
        <taxon>Pseudomonadati</taxon>
        <taxon>Planctomycetota</taxon>
        <taxon>Planctomycetia</taxon>
        <taxon>Planctomycetales</taxon>
        <taxon>Planctomycetaceae</taxon>
        <taxon>Gimesia</taxon>
    </lineage>
</organism>
<sequence>MARKLMLGTGLVLSALGIVILGTTASAQVKQGKTRPAETKYLMRGIVQPNCAGLGKLLKASGPADEKAWDTAACHAACLNEVGHLLMADGRCPDGKWAGASKTLQSESAAVLEACKKQDLKAASAAFKKMTQSCAACHKAHKK</sequence>
<dbReference type="InterPro" id="IPR010980">
    <property type="entry name" value="Cyt_c/b562"/>
</dbReference>
<dbReference type="GO" id="GO:0020037">
    <property type="term" value="F:heme binding"/>
    <property type="evidence" value="ECO:0007669"/>
    <property type="project" value="InterPro"/>
</dbReference>
<accession>A0A517RH43</accession>
<dbReference type="GO" id="GO:0009055">
    <property type="term" value="F:electron transfer activity"/>
    <property type="evidence" value="ECO:0007669"/>
    <property type="project" value="InterPro"/>
</dbReference>
<evidence type="ECO:0000313" key="2">
    <source>
        <dbReference type="Proteomes" id="UP000317171"/>
    </source>
</evidence>
<dbReference type="KEGG" id="gaz:Pan241w_33010"/>
<dbReference type="EMBL" id="CP036269">
    <property type="protein sequence ID" value="QDT43201.1"/>
    <property type="molecule type" value="Genomic_DNA"/>
</dbReference>
<reference evidence="1 2" key="1">
    <citation type="submission" date="2019-02" db="EMBL/GenBank/DDBJ databases">
        <title>Deep-cultivation of Planctomycetes and their phenomic and genomic characterization uncovers novel biology.</title>
        <authorList>
            <person name="Wiegand S."/>
            <person name="Jogler M."/>
            <person name="Boedeker C."/>
            <person name="Pinto D."/>
            <person name="Vollmers J."/>
            <person name="Rivas-Marin E."/>
            <person name="Kohn T."/>
            <person name="Peeters S.H."/>
            <person name="Heuer A."/>
            <person name="Rast P."/>
            <person name="Oberbeckmann S."/>
            <person name="Bunk B."/>
            <person name="Jeske O."/>
            <person name="Meyerdierks A."/>
            <person name="Storesund J.E."/>
            <person name="Kallscheuer N."/>
            <person name="Luecker S."/>
            <person name="Lage O.M."/>
            <person name="Pohl T."/>
            <person name="Merkel B.J."/>
            <person name="Hornburger P."/>
            <person name="Mueller R.-W."/>
            <person name="Bruemmer F."/>
            <person name="Labrenz M."/>
            <person name="Spormann A.M."/>
            <person name="Op den Camp H."/>
            <person name="Overmann J."/>
            <person name="Amann R."/>
            <person name="Jetten M.S.M."/>
            <person name="Mascher T."/>
            <person name="Medema M.H."/>
            <person name="Devos D.P."/>
            <person name="Kaster A.-K."/>
            <person name="Ovreas L."/>
            <person name="Rohde M."/>
            <person name="Galperin M.Y."/>
            <person name="Jogler C."/>
        </authorList>
    </citation>
    <scope>NUCLEOTIDE SEQUENCE [LARGE SCALE GENOMIC DNA]</scope>
    <source>
        <strain evidence="1 2">Pan241w</strain>
    </source>
</reference>
<dbReference type="RefSeq" id="WP_145217673.1">
    <property type="nucleotide sequence ID" value="NZ_CP036269.1"/>
</dbReference>